<organism evidence="2 3">
    <name type="scientific">Tectimicrobiota bacterium</name>
    <dbReference type="NCBI Taxonomy" id="2528274"/>
    <lineage>
        <taxon>Bacteria</taxon>
        <taxon>Pseudomonadati</taxon>
        <taxon>Nitrospinota/Tectimicrobiota group</taxon>
        <taxon>Candidatus Tectimicrobiota</taxon>
    </lineage>
</organism>
<comment type="caution">
    <text evidence="2">The sequence shown here is derived from an EMBL/GenBank/DDBJ whole genome shotgun (WGS) entry which is preliminary data.</text>
</comment>
<dbReference type="Pfam" id="PF13561">
    <property type="entry name" value="adh_short_C2"/>
    <property type="match status" value="1"/>
</dbReference>
<evidence type="ECO:0000313" key="3">
    <source>
        <dbReference type="Proteomes" id="UP000782312"/>
    </source>
</evidence>
<dbReference type="PRINTS" id="PR00080">
    <property type="entry name" value="SDRFAMILY"/>
</dbReference>
<dbReference type="PANTHER" id="PTHR42760">
    <property type="entry name" value="SHORT-CHAIN DEHYDROGENASES/REDUCTASES FAMILY MEMBER"/>
    <property type="match status" value="1"/>
</dbReference>
<dbReference type="Proteomes" id="UP000782312">
    <property type="component" value="Unassembled WGS sequence"/>
</dbReference>
<dbReference type="SUPFAM" id="SSF51735">
    <property type="entry name" value="NAD(P)-binding Rossmann-fold domains"/>
    <property type="match status" value="1"/>
</dbReference>
<dbReference type="EMBL" id="JACPUR010000015">
    <property type="protein sequence ID" value="MBI3127082.1"/>
    <property type="molecule type" value="Genomic_DNA"/>
</dbReference>
<name>A0A932HZM1_UNCTE</name>
<keyword evidence="2" id="KW-0560">Oxidoreductase</keyword>
<sequence length="259" mass="27413">MPHPLFDLSGRKALVTGAGRGIGRTLAVGLAQAGADVALADIDLSQAGEAKAQIEALGRRCALIRADVTDMASAERMVAEAADALGGLTILVNNAGTNVRKTLDEVTEADWDKVLDLNLKSYFFITRRAGQEMRKAGGGKVINLASLMGWSVFRSPRGQTYGPYASSKGGVISLTRSFAVEWGKANIQVNAICPTFIETPLTQVLKEDKAVYDAICLRTPMGRFGRMEELVGPCIFLASAASDLVTGISLLVDGGWHAG</sequence>
<dbReference type="GO" id="GO:0047936">
    <property type="term" value="F:glucose 1-dehydrogenase [NAD(P)+] activity"/>
    <property type="evidence" value="ECO:0007669"/>
    <property type="project" value="UniProtKB-EC"/>
</dbReference>
<dbReference type="PROSITE" id="PS00061">
    <property type="entry name" value="ADH_SHORT"/>
    <property type="match status" value="1"/>
</dbReference>
<dbReference type="InterPro" id="IPR020904">
    <property type="entry name" value="Sc_DH/Rdtase_CS"/>
</dbReference>
<comment type="similarity">
    <text evidence="1">Belongs to the short-chain dehydrogenases/reductases (SDR) family.</text>
</comment>
<dbReference type="NCBIfam" id="NF005559">
    <property type="entry name" value="PRK07231.1"/>
    <property type="match status" value="1"/>
</dbReference>
<dbReference type="PRINTS" id="PR00081">
    <property type="entry name" value="GDHRDH"/>
</dbReference>
<dbReference type="InterPro" id="IPR002347">
    <property type="entry name" value="SDR_fam"/>
</dbReference>
<dbReference type="FunFam" id="3.40.50.720:FF:000084">
    <property type="entry name" value="Short-chain dehydrogenase reductase"/>
    <property type="match status" value="1"/>
</dbReference>
<dbReference type="EC" id="1.1.1.47" evidence="2"/>
<protein>
    <submittedName>
        <fullName evidence="2">Glucose 1-dehydrogenase</fullName>
        <ecNumber evidence="2">1.1.1.47</ecNumber>
    </submittedName>
</protein>
<dbReference type="Gene3D" id="3.40.50.720">
    <property type="entry name" value="NAD(P)-binding Rossmann-like Domain"/>
    <property type="match status" value="1"/>
</dbReference>
<dbReference type="AlphaFoldDB" id="A0A932HZM1"/>
<proteinExistence type="inferred from homology"/>
<dbReference type="InterPro" id="IPR036291">
    <property type="entry name" value="NAD(P)-bd_dom_sf"/>
</dbReference>
<accession>A0A932HZM1</accession>
<gene>
    <name evidence="2" type="ORF">HYZ11_05725</name>
</gene>
<reference evidence="2" key="1">
    <citation type="submission" date="2020-07" db="EMBL/GenBank/DDBJ databases">
        <title>Huge and variable diversity of episymbiotic CPR bacteria and DPANN archaea in groundwater ecosystems.</title>
        <authorList>
            <person name="He C.Y."/>
            <person name="Keren R."/>
            <person name="Whittaker M."/>
            <person name="Farag I.F."/>
            <person name="Doudna J."/>
            <person name="Cate J.H.D."/>
            <person name="Banfield J.F."/>
        </authorList>
    </citation>
    <scope>NUCLEOTIDE SEQUENCE</scope>
    <source>
        <strain evidence="2">NC_groundwater_763_Ag_S-0.2um_68_21</strain>
    </source>
</reference>
<evidence type="ECO:0000313" key="2">
    <source>
        <dbReference type="EMBL" id="MBI3127082.1"/>
    </source>
</evidence>
<evidence type="ECO:0000256" key="1">
    <source>
        <dbReference type="ARBA" id="ARBA00006484"/>
    </source>
</evidence>